<feature type="transmembrane region" description="Helical" evidence="1">
    <location>
        <begin position="27"/>
        <end position="50"/>
    </location>
</feature>
<protein>
    <recommendedName>
        <fullName evidence="4">Retrovirus-related Pol polyprotein from transposon</fullName>
    </recommendedName>
</protein>
<reference evidence="2 3" key="1">
    <citation type="submission" date="2015-01" db="EMBL/GenBank/DDBJ databases">
        <title>Evolution of Trichinella species and genotypes.</title>
        <authorList>
            <person name="Korhonen P.K."/>
            <person name="Edoardo P."/>
            <person name="Giuseppe L.R."/>
            <person name="Gasser R.B."/>
        </authorList>
    </citation>
    <scope>NUCLEOTIDE SEQUENCE [LARGE SCALE GENOMIC DNA]</scope>
    <source>
        <strain evidence="2">ISS1029</strain>
    </source>
</reference>
<accession>A0A0V1GU47</accession>
<dbReference type="AlphaFoldDB" id="A0A0V1GU47"/>
<comment type="caution">
    <text evidence="2">The sequence shown here is derived from an EMBL/GenBank/DDBJ whole genome shotgun (WGS) entry which is preliminary data.</text>
</comment>
<keyword evidence="1" id="KW-1133">Transmembrane helix</keyword>
<name>A0A0V1GU47_9BILA</name>
<evidence type="ECO:0008006" key="4">
    <source>
        <dbReference type="Google" id="ProtNLM"/>
    </source>
</evidence>
<evidence type="ECO:0000256" key="1">
    <source>
        <dbReference type="SAM" id="Phobius"/>
    </source>
</evidence>
<dbReference type="EMBL" id="JYDP01000266">
    <property type="protein sequence ID" value="KRZ01709.1"/>
    <property type="molecule type" value="Genomic_DNA"/>
</dbReference>
<gene>
    <name evidence="2" type="ORF">T11_5086</name>
</gene>
<keyword evidence="3" id="KW-1185">Reference proteome</keyword>
<dbReference type="Proteomes" id="UP000055024">
    <property type="component" value="Unassembled WGS sequence"/>
</dbReference>
<organism evidence="2 3">
    <name type="scientific">Trichinella zimbabwensis</name>
    <dbReference type="NCBI Taxonomy" id="268475"/>
    <lineage>
        <taxon>Eukaryota</taxon>
        <taxon>Metazoa</taxon>
        <taxon>Ecdysozoa</taxon>
        <taxon>Nematoda</taxon>
        <taxon>Enoplea</taxon>
        <taxon>Dorylaimia</taxon>
        <taxon>Trichinellida</taxon>
        <taxon>Trichinellidae</taxon>
        <taxon>Trichinella</taxon>
    </lineage>
</organism>
<keyword evidence="1" id="KW-0472">Membrane</keyword>
<keyword evidence="1" id="KW-0812">Transmembrane</keyword>
<dbReference type="OrthoDB" id="5856733at2759"/>
<evidence type="ECO:0000313" key="2">
    <source>
        <dbReference type="EMBL" id="KRZ01709.1"/>
    </source>
</evidence>
<sequence length="112" mass="12680">MRDSKTLWDVLKHVIQLKTASRNELEVMNACVTEITFVGLVTLLHTVLWVRGLSHKMLLGWDFMRYHVATAGCLSMQQGNIPFSGSYAVAPLRSVVYPQPERVAPNRLREAI</sequence>
<proteinExistence type="predicted"/>
<evidence type="ECO:0000313" key="3">
    <source>
        <dbReference type="Proteomes" id="UP000055024"/>
    </source>
</evidence>